<dbReference type="GO" id="GO:0002161">
    <property type="term" value="F:aminoacyl-tRNA deacylase activity"/>
    <property type="evidence" value="ECO:0007669"/>
    <property type="project" value="InterPro"/>
</dbReference>
<reference evidence="2" key="1">
    <citation type="submission" date="2017-01" db="EMBL/GenBank/DDBJ databases">
        <authorList>
            <person name="Wang Y."/>
            <person name="White M."/>
            <person name="Kvist S."/>
            <person name="Moncalvo J.-M."/>
        </authorList>
    </citation>
    <scope>NUCLEOTIDE SEQUENCE [LARGE SCALE GENOMIC DNA]</scope>
    <source>
        <strain evidence="2">COL-18-3</strain>
    </source>
</reference>
<dbReference type="EMBL" id="LSSK01000180">
    <property type="protein sequence ID" value="OMH84549.1"/>
    <property type="molecule type" value="Genomic_DNA"/>
</dbReference>
<dbReference type="Gene3D" id="3.90.960.10">
    <property type="entry name" value="YbaK/aminoacyl-tRNA synthetase-associated domain"/>
    <property type="match status" value="1"/>
</dbReference>
<dbReference type="PANTHER" id="PTHR30411:SF4">
    <property type="entry name" value="YBAK_AMINOACYL-TRNA SYNTHETASE-ASSOCIATED DOMAIN-CONTAINING PROTEIN"/>
    <property type="match status" value="1"/>
</dbReference>
<name>A0A1R1PUI0_ZANCU</name>
<accession>A0A1R1PUI0</accession>
<dbReference type="Proteomes" id="UP000188320">
    <property type="component" value="Unassembled WGS sequence"/>
</dbReference>
<evidence type="ECO:0008006" key="3">
    <source>
        <dbReference type="Google" id="ProtNLM"/>
    </source>
</evidence>
<proteinExistence type="predicted"/>
<dbReference type="InterPro" id="IPR036754">
    <property type="entry name" value="YbaK/aa-tRNA-synt-asso_dom_sf"/>
</dbReference>
<sequence length="242" mass="27545">MSDVQTSQDLQTTNGTATPCENQYMLDFLENSEKLAKDKSSYDGEKEDEWPVEVIKVLKHINELDLRGASRFVKVESDYYSWPLSVRTKRVNVPNTFHMTKCVIMENKRWKEEFKEDLNNFKMVCIFVQYEASIDCSKLTDFIRSFKTDGKPRSKKNFNFRLVNPELTKELTGFDKFGVSPFGSTTALPIIMSKAITELNPPIISLGAGHPDWKLVMPVDKIISGLNCIVGDVSIPKPESSE</sequence>
<dbReference type="PANTHER" id="PTHR30411">
    <property type="entry name" value="CYTOPLASMIC PROTEIN"/>
    <property type="match status" value="1"/>
</dbReference>
<evidence type="ECO:0000313" key="2">
    <source>
        <dbReference type="Proteomes" id="UP000188320"/>
    </source>
</evidence>
<dbReference type="SUPFAM" id="SSF55826">
    <property type="entry name" value="YbaK/ProRS associated domain"/>
    <property type="match status" value="1"/>
</dbReference>
<keyword evidence="2" id="KW-1185">Reference proteome</keyword>
<dbReference type="AlphaFoldDB" id="A0A1R1PUI0"/>
<comment type="caution">
    <text evidence="1">The sequence shown here is derived from an EMBL/GenBank/DDBJ whole genome shotgun (WGS) entry which is preliminary data.</text>
</comment>
<organism evidence="1 2">
    <name type="scientific">Zancudomyces culisetae</name>
    <name type="common">Gut fungus</name>
    <name type="synonym">Smittium culisetae</name>
    <dbReference type="NCBI Taxonomy" id="1213189"/>
    <lineage>
        <taxon>Eukaryota</taxon>
        <taxon>Fungi</taxon>
        <taxon>Fungi incertae sedis</taxon>
        <taxon>Zoopagomycota</taxon>
        <taxon>Kickxellomycotina</taxon>
        <taxon>Harpellomycetes</taxon>
        <taxon>Harpellales</taxon>
        <taxon>Legeriomycetaceae</taxon>
        <taxon>Zancudomyces</taxon>
    </lineage>
</organism>
<protein>
    <recommendedName>
        <fullName evidence="3">YbaK/aminoacyl-tRNA synthetase-associated domain-containing protein</fullName>
    </recommendedName>
</protein>
<evidence type="ECO:0000313" key="1">
    <source>
        <dbReference type="EMBL" id="OMH84549.1"/>
    </source>
</evidence>
<gene>
    <name evidence="1" type="ORF">AX774_g1920</name>
</gene>
<dbReference type="OrthoDB" id="1058301at2759"/>